<proteinExistence type="predicted"/>
<evidence type="ECO:0008006" key="3">
    <source>
        <dbReference type="Google" id="ProtNLM"/>
    </source>
</evidence>
<protein>
    <recommendedName>
        <fullName evidence="3">Secreted protein</fullName>
    </recommendedName>
</protein>
<gene>
    <name evidence="1" type="ORF">MU1_01650</name>
</gene>
<dbReference type="Proteomes" id="UP001157114">
    <property type="component" value="Unassembled WGS sequence"/>
</dbReference>
<accession>A0ABQ6G4B9</accession>
<keyword evidence="2" id="KW-1185">Reference proteome</keyword>
<dbReference type="EMBL" id="BSSQ01000001">
    <property type="protein sequence ID" value="GLX65821.1"/>
    <property type="molecule type" value="Genomic_DNA"/>
</dbReference>
<sequence>MFWRSGAFALVFGFQHAKPHSKNPKTTAIVRIFTFVAPPSSEPTNTLAIMHAEDHVLVVVAEAFAE</sequence>
<comment type="caution">
    <text evidence="1">The sequence shown here is derived from an EMBL/GenBank/DDBJ whole genome shotgun (WGS) entry which is preliminary data.</text>
</comment>
<reference evidence="1 2" key="1">
    <citation type="submission" date="2023-03" db="EMBL/GenBank/DDBJ databases">
        <title>Draft genome sequence of the bacteria which degrade cell wall of Tricholomamatutake.</title>
        <authorList>
            <person name="Konishi Y."/>
            <person name="Fukuta Y."/>
            <person name="Shirasaka N."/>
        </authorList>
    </citation>
    <scope>NUCLEOTIDE SEQUENCE [LARGE SCALE GENOMIC DNA]</scope>
    <source>
        <strain evidence="2">mu1</strain>
    </source>
</reference>
<evidence type="ECO:0000313" key="1">
    <source>
        <dbReference type="EMBL" id="GLX65821.1"/>
    </source>
</evidence>
<organism evidence="1 2">
    <name type="scientific">Paenibacillus glycanilyticus</name>
    <dbReference type="NCBI Taxonomy" id="126569"/>
    <lineage>
        <taxon>Bacteria</taxon>
        <taxon>Bacillati</taxon>
        <taxon>Bacillota</taxon>
        <taxon>Bacilli</taxon>
        <taxon>Bacillales</taxon>
        <taxon>Paenibacillaceae</taxon>
        <taxon>Paenibacillus</taxon>
    </lineage>
</organism>
<name>A0ABQ6G4B9_9BACL</name>
<evidence type="ECO:0000313" key="2">
    <source>
        <dbReference type="Proteomes" id="UP001157114"/>
    </source>
</evidence>